<reference evidence="2" key="2">
    <citation type="submission" date="2006-09" db="EMBL/GenBank/DDBJ databases">
        <authorList>
            <person name="Lopez N.I."/>
        </authorList>
    </citation>
    <scope>NUCLEOTIDE SEQUENCE</scope>
    <source>
        <strain evidence="2">14-3</strain>
    </source>
</reference>
<dbReference type="MEROPS" id="S26.014"/>
<feature type="domain" description="Peptidase S26" evidence="1">
    <location>
        <begin position="30"/>
        <end position="194"/>
    </location>
</feature>
<evidence type="ECO:0000313" key="2">
    <source>
        <dbReference type="EMBL" id="CAL64803.1"/>
    </source>
</evidence>
<dbReference type="Pfam" id="PF10502">
    <property type="entry name" value="Peptidase_S26"/>
    <property type="match status" value="1"/>
</dbReference>
<dbReference type="EMBL" id="AM262984">
    <property type="protein sequence ID" value="CAL64803.1"/>
    <property type="molecule type" value="Genomic_DNA"/>
</dbReference>
<organism evidence="2">
    <name type="scientific">Pseudomonas extremaustralis</name>
    <dbReference type="NCBI Taxonomy" id="359110"/>
    <lineage>
        <taxon>Bacteria</taxon>
        <taxon>Pseudomonadati</taxon>
        <taxon>Pseudomonadota</taxon>
        <taxon>Gammaproteobacteria</taxon>
        <taxon>Pseudomonadales</taxon>
        <taxon>Pseudomonadaceae</taxon>
        <taxon>Pseudomonas</taxon>
    </lineage>
</organism>
<evidence type="ECO:0000259" key="1">
    <source>
        <dbReference type="Pfam" id="PF10502"/>
    </source>
</evidence>
<dbReference type="SUPFAM" id="SSF51306">
    <property type="entry name" value="LexA/Signal peptidase"/>
    <property type="match status" value="1"/>
</dbReference>
<protein>
    <submittedName>
        <fullName evidence="2">TraF</fullName>
    </submittedName>
</protein>
<dbReference type="InterPro" id="IPR019533">
    <property type="entry name" value="Peptidase_S26"/>
</dbReference>
<reference evidence="2" key="3">
    <citation type="journal article" date="2007" name="Plasmid">
        <title>The polyhydroxyalkanoate genes of a stress resistant Antarctic Pseudomonas are situated within a genomic island.</title>
        <authorList>
            <person name="Ayub N.D."/>
            <person name="Pettinari M.J."/>
            <person name="Mendez B.S."/>
            <person name="Lopez N.I."/>
        </authorList>
    </citation>
    <scope>NUCLEOTIDE SEQUENCE</scope>
    <source>
        <strain evidence="2">14-3</strain>
    </source>
</reference>
<gene>
    <name evidence="2" type="primary">traF</name>
</gene>
<dbReference type="InterPro" id="IPR036286">
    <property type="entry name" value="LexA/Signal_pep-like_sf"/>
</dbReference>
<accession>A0AEF9</accession>
<reference evidence="2" key="1">
    <citation type="journal article" date="2006" name="FEMS Microbiol. Lett.">
        <title>Impaired polyhydroxybutyrate biosynthesis from glucose in Pseudomonas sp. 14-3 is due to a defective beta-ketothiolase gene.</title>
        <authorList>
            <person name="Ayub N.D."/>
            <person name="Pettinari M.J."/>
            <person name="Mendez B.S."/>
            <person name="Lopez N.I."/>
        </authorList>
    </citation>
    <scope>NUCLEOTIDE SEQUENCE</scope>
    <source>
        <strain evidence="2">14-3</strain>
    </source>
</reference>
<sequence>MTRPSTVVDATAIQPRPHSRLCARIVLVGPFACGLPAQACSSVVQPLLRLTYNPSNSVPVEWYRVGPLDHRTSLPPRRWEVCRIVLAPLPAVAASFAAHRGSLRTRIALLKRVGAMVPLEECTADGKVRIDGVPSAAVLPAARWGRPRRSRHQCRRLRPGDLFLVSVNNPASFDSRYFGPIRAGAVICVARPVWQEPHP</sequence>
<dbReference type="GO" id="GO:0006465">
    <property type="term" value="P:signal peptide processing"/>
    <property type="evidence" value="ECO:0007669"/>
    <property type="project" value="InterPro"/>
</dbReference>
<dbReference type="GO" id="GO:0004252">
    <property type="term" value="F:serine-type endopeptidase activity"/>
    <property type="evidence" value="ECO:0007669"/>
    <property type="project" value="InterPro"/>
</dbReference>
<name>A0AEF9_9PSED</name>
<proteinExistence type="predicted"/>
<dbReference type="AlphaFoldDB" id="A0AEF9"/>